<evidence type="ECO:0000256" key="3">
    <source>
        <dbReference type="ARBA" id="ARBA00022692"/>
    </source>
</evidence>
<dbReference type="InterPro" id="IPR044991">
    <property type="entry name" value="TET_plant"/>
</dbReference>
<evidence type="ECO:0000256" key="6">
    <source>
        <dbReference type="SAM" id="Phobius"/>
    </source>
</evidence>
<organism evidence="7 8">
    <name type="scientific">Heracleum sosnowskyi</name>
    <dbReference type="NCBI Taxonomy" id="360622"/>
    <lineage>
        <taxon>Eukaryota</taxon>
        <taxon>Viridiplantae</taxon>
        <taxon>Streptophyta</taxon>
        <taxon>Embryophyta</taxon>
        <taxon>Tracheophyta</taxon>
        <taxon>Spermatophyta</taxon>
        <taxon>Magnoliopsida</taxon>
        <taxon>eudicotyledons</taxon>
        <taxon>Gunneridae</taxon>
        <taxon>Pentapetalae</taxon>
        <taxon>asterids</taxon>
        <taxon>campanulids</taxon>
        <taxon>Apiales</taxon>
        <taxon>Apiaceae</taxon>
        <taxon>Apioideae</taxon>
        <taxon>apioid superclade</taxon>
        <taxon>Tordylieae</taxon>
        <taxon>Tordyliinae</taxon>
        <taxon>Heracleum</taxon>
    </lineage>
</organism>
<comment type="caution">
    <text evidence="7">The sequence shown here is derived from an EMBL/GenBank/DDBJ whole genome shotgun (WGS) entry which is preliminary data.</text>
</comment>
<dbReference type="EMBL" id="JAUIZM010000002">
    <property type="protein sequence ID" value="KAK1399868.1"/>
    <property type="molecule type" value="Genomic_DNA"/>
</dbReference>
<reference evidence="7" key="2">
    <citation type="submission" date="2023-05" db="EMBL/GenBank/DDBJ databases">
        <authorList>
            <person name="Schelkunov M.I."/>
        </authorList>
    </citation>
    <scope>NUCLEOTIDE SEQUENCE</scope>
    <source>
        <strain evidence="7">Hsosn_3</strain>
        <tissue evidence="7">Leaf</tissue>
    </source>
</reference>
<dbReference type="Pfam" id="PF00335">
    <property type="entry name" value="Tetraspanin"/>
    <property type="match status" value="1"/>
</dbReference>
<keyword evidence="4 6" id="KW-1133">Transmembrane helix</keyword>
<proteinExistence type="inferred from homology"/>
<evidence type="ECO:0000256" key="1">
    <source>
        <dbReference type="ARBA" id="ARBA00004141"/>
    </source>
</evidence>
<feature type="transmembrane region" description="Helical" evidence="6">
    <location>
        <begin position="65"/>
        <end position="91"/>
    </location>
</feature>
<dbReference type="GO" id="GO:0009734">
    <property type="term" value="P:auxin-activated signaling pathway"/>
    <property type="evidence" value="ECO:0007669"/>
    <property type="project" value="InterPro"/>
</dbReference>
<feature type="transmembrane region" description="Helical" evidence="6">
    <location>
        <begin position="213"/>
        <end position="240"/>
    </location>
</feature>
<accession>A0AAD8JB49</accession>
<evidence type="ECO:0000313" key="8">
    <source>
        <dbReference type="Proteomes" id="UP001237642"/>
    </source>
</evidence>
<feature type="transmembrane region" description="Helical" evidence="6">
    <location>
        <begin position="41"/>
        <end position="59"/>
    </location>
</feature>
<feature type="transmembrane region" description="Helical" evidence="6">
    <location>
        <begin position="6"/>
        <end position="29"/>
    </location>
</feature>
<dbReference type="AlphaFoldDB" id="A0AAD8JB49"/>
<reference evidence="7" key="1">
    <citation type="submission" date="2023-02" db="EMBL/GenBank/DDBJ databases">
        <title>Genome of toxic invasive species Heracleum sosnowskyi carries increased number of genes despite the absence of recent whole-genome duplications.</title>
        <authorList>
            <person name="Schelkunov M."/>
            <person name="Shtratnikova V."/>
            <person name="Makarenko M."/>
            <person name="Klepikova A."/>
            <person name="Omelchenko D."/>
            <person name="Novikova G."/>
            <person name="Obukhova E."/>
            <person name="Bogdanov V."/>
            <person name="Penin A."/>
            <person name="Logacheva M."/>
        </authorList>
    </citation>
    <scope>NUCLEOTIDE SEQUENCE</scope>
    <source>
        <strain evidence="7">Hsosn_3</strain>
        <tissue evidence="7">Leaf</tissue>
    </source>
</reference>
<dbReference type="InterPro" id="IPR018499">
    <property type="entry name" value="Tetraspanin/Peripherin"/>
</dbReference>
<keyword evidence="8" id="KW-1185">Reference proteome</keyword>
<evidence type="ECO:0000256" key="4">
    <source>
        <dbReference type="ARBA" id="ARBA00022989"/>
    </source>
</evidence>
<comment type="subcellular location">
    <subcellularLocation>
        <location evidence="1">Membrane</location>
        <topology evidence="1">Multi-pass membrane protein</topology>
    </subcellularLocation>
</comment>
<keyword evidence="3 6" id="KW-0812">Transmembrane</keyword>
<dbReference type="GO" id="GO:0016020">
    <property type="term" value="C:membrane"/>
    <property type="evidence" value="ECO:0007669"/>
    <property type="project" value="UniProtKB-SubCell"/>
</dbReference>
<evidence type="ECO:0000256" key="2">
    <source>
        <dbReference type="ARBA" id="ARBA00006840"/>
    </source>
</evidence>
<evidence type="ECO:0000256" key="5">
    <source>
        <dbReference type="ARBA" id="ARBA00023136"/>
    </source>
</evidence>
<protein>
    <submittedName>
        <fullName evidence="7">Tetraspanin-7</fullName>
    </submittedName>
</protein>
<name>A0AAD8JB49_9APIA</name>
<sequence length="252" mass="28306">MVRFSFAITASTIYTFMFSALIIHAGLWLSWQCESFLDKPVLALGVILMVISIAGIIGFRCGVSWLVRMYLIVTFVLIVLLVCLTVFTFAVTNKSIGESLSDIGYKEYTLGDYGNWLQKRVNNDENWRKISSCLQDKEVCKSMTNAQRLTPIQSGCCKPSDSCNFTYVSPGKWTKTTTASSDIDCALWNNDPSILCFNCQPCKAGMLETKTTYWILISIFNVISVVFFIVVYCLLCLGMIGTDEDSWSKTYP</sequence>
<gene>
    <name evidence="7" type="ORF">POM88_009731</name>
</gene>
<dbReference type="Proteomes" id="UP001237642">
    <property type="component" value="Unassembled WGS sequence"/>
</dbReference>
<evidence type="ECO:0000313" key="7">
    <source>
        <dbReference type="EMBL" id="KAK1399868.1"/>
    </source>
</evidence>
<keyword evidence="5 6" id="KW-0472">Membrane</keyword>
<dbReference type="PANTHER" id="PTHR32191">
    <property type="entry name" value="TETRASPANIN-8-RELATED"/>
    <property type="match status" value="1"/>
</dbReference>
<comment type="similarity">
    <text evidence="2">Belongs to the tetraspanin (TM4SF) family.</text>
</comment>